<dbReference type="Pfam" id="PF00533">
    <property type="entry name" value="BRCT"/>
    <property type="match status" value="1"/>
</dbReference>
<accession>A0A375AA88</accession>
<evidence type="ECO:0000313" key="3">
    <source>
        <dbReference type="Proteomes" id="UP000294820"/>
    </source>
</evidence>
<dbReference type="Proteomes" id="UP000294820">
    <property type="component" value="Chromosome 1"/>
</dbReference>
<dbReference type="SUPFAM" id="SSF52113">
    <property type="entry name" value="BRCT domain"/>
    <property type="match status" value="1"/>
</dbReference>
<name>A0A375AA88_9GAMM</name>
<dbReference type="CDD" id="cd00027">
    <property type="entry name" value="BRCT"/>
    <property type="match status" value="1"/>
</dbReference>
<dbReference type="InterPro" id="IPR036420">
    <property type="entry name" value="BRCT_dom_sf"/>
</dbReference>
<feature type="domain" description="BRCT" evidence="1">
    <location>
        <begin position="93"/>
        <end position="159"/>
    </location>
</feature>
<organism evidence="2 3">
    <name type="scientific">Dickeya aquatica</name>
    <dbReference type="NCBI Taxonomy" id="1401087"/>
    <lineage>
        <taxon>Bacteria</taxon>
        <taxon>Pseudomonadati</taxon>
        <taxon>Pseudomonadota</taxon>
        <taxon>Gammaproteobacteria</taxon>
        <taxon>Enterobacterales</taxon>
        <taxon>Pectobacteriaceae</taxon>
        <taxon>Dickeya</taxon>
    </lineage>
</organism>
<sequence>MTFEEWISKNEKEIFFTYINANNEASNNHVADAVYKDNYLQGYCINKKGFRTFKLERILDVYSSNEEMVSAAGPLTIAGLKIENRRAKDTPRGLEICFTGFDKDIKDELESLAEKKGLLVRKGITAKLYFLCCGPNAGWKKIKQANEKNCFILSKDQFFSFVDTGEIPIESTEVYESDEKDINEKIENLHNEVTSTFRTIREPRRSTALIARFVDGYAIGWRFAIRESHRNALDIKLTKFVFNKHQYEDWTQGSSFSFGRGDVFYSDKLGYSEWSEFLKIPDAVVLQVKYECFSGYDPVATIDGFFSGDFIPDNQLTPKKLTNLPIMIRSESYDPGKITLDIFKPSLDRSNLDLFDTIKITQDELISLLQSGYYWKKDEGQKPVRINLFGDN</sequence>
<reference evidence="2 3" key="1">
    <citation type="submission" date="2016-09" db="EMBL/GenBank/DDBJ databases">
        <authorList>
            <person name="Reverchon S."/>
            <person name="Nasser W."/>
            <person name="Leonard S."/>
            <person name="Brochier C."/>
            <person name="Duprey A."/>
        </authorList>
    </citation>
    <scope>NUCLEOTIDE SEQUENCE [LARGE SCALE GENOMIC DNA]</scope>
    <source>
        <strain evidence="2 3">174/2</strain>
    </source>
</reference>
<gene>
    <name evidence="2" type="ORF">DAQ1742_01921</name>
</gene>
<proteinExistence type="predicted"/>
<protein>
    <recommendedName>
        <fullName evidence="1">BRCT domain-containing protein</fullName>
    </recommendedName>
</protein>
<dbReference type="Gene3D" id="3.40.50.10190">
    <property type="entry name" value="BRCT domain"/>
    <property type="match status" value="1"/>
</dbReference>
<dbReference type="KEGG" id="daq:DAQ1742_01921"/>
<dbReference type="RefSeq" id="WP_067487018.1">
    <property type="nucleotide sequence ID" value="NZ_LT615367.1"/>
</dbReference>
<dbReference type="AlphaFoldDB" id="A0A375AA88"/>
<evidence type="ECO:0000259" key="1">
    <source>
        <dbReference type="Pfam" id="PF00533"/>
    </source>
</evidence>
<dbReference type="EMBL" id="LT615367">
    <property type="protein sequence ID" value="SLM62851.1"/>
    <property type="molecule type" value="Genomic_DNA"/>
</dbReference>
<dbReference type="InterPro" id="IPR001357">
    <property type="entry name" value="BRCT_dom"/>
</dbReference>
<keyword evidence="3" id="KW-1185">Reference proteome</keyword>
<evidence type="ECO:0000313" key="2">
    <source>
        <dbReference type="EMBL" id="SLM62851.1"/>
    </source>
</evidence>